<dbReference type="RefSeq" id="WP_190920042.1">
    <property type="nucleotide sequence ID" value="NZ_JACXIZ010000032.1"/>
</dbReference>
<evidence type="ECO:0000256" key="2">
    <source>
        <dbReference type="SAM" id="MobiDB-lite"/>
    </source>
</evidence>
<dbReference type="EMBL" id="JACXIZ010000032">
    <property type="protein sequence ID" value="MBD2847064.1"/>
    <property type="molecule type" value="Genomic_DNA"/>
</dbReference>
<gene>
    <name evidence="4" type="ORF">IDH44_17845</name>
</gene>
<reference evidence="4" key="1">
    <citation type="submission" date="2020-09" db="EMBL/GenBank/DDBJ databases">
        <title>A novel bacterium of genus Paenibacillus, isolated from South China Sea.</title>
        <authorList>
            <person name="Huang H."/>
            <person name="Mo K."/>
            <person name="Hu Y."/>
        </authorList>
    </citation>
    <scope>NUCLEOTIDE SEQUENCE</scope>
    <source>
        <strain evidence="4">IB182496</strain>
    </source>
</reference>
<proteinExistence type="predicted"/>
<dbReference type="Pfam" id="PF03787">
    <property type="entry name" value="RAMPs"/>
    <property type="match status" value="1"/>
</dbReference>
<dbReference type="AlphaFoldDB" id="A0A927GSS4"/>
<organism evidence="4 5">
    <name type="scientific">Paenibacillus sabuli</name>
    <dbReference type="NCBI Taxonomy" id="2772509"/>
    <lineage>
        <taxon>Bacteria</taxon>
        <taxon>Bacillati</taxon>
        <taxon>Bacillota</taxon>
        <taxon>Bacilli</taxon>
        <taxon>Bacillales</taxon>
        <taxon>Paenibacillaceae</taxon>
        <taxon>Paenibacillus</taxon>
    </lineage>
</organism>
<dbReference type="InterPro" id="IPR005537">
    <property type="entry name" value="RAMP_III_fam"/>
</dbReference>
<evidence type="ECO:0000259" key="3">
    <source>
        <dbReference type="Pfam" id="PF03787"/>
    </source>
</evidence>
<feature type="domain" description="CRISPR type III-associated protein" evidence="3">
    <location>
        <begin position="14"/>
        <end position="222"/>
    </location>
</feature>
<sequence>MRHYRIIEIVNHEPLKIGAGGSKANQNEPSKDHLPGSTVRGALIAQLIRHGRFPEEKQAALLQRLYCYPAYPSAGDVLYLPAPQHLRMDKHRWRAYMHRLREHGDYESIEPFTISNLFEGDKGKDKNVLEPRFIGRDQVNGEPTLHGMKPKKVYRLHHNTKKNEDQREKENLFQYQALAPGQHFRALIAADEDVLDWIEPVLQAEPDWYIGGSRGSGYGRCSVRLTERPFGYEEAKGLLGLPSSEEVVNGNLTLTCLSDCIFRDGHGQPAPHYPVERLEEMLGVEVSVEKIYVQTGMTEGYNAKWQARYPKEACVKAGSVMRYKLKGTPDESLLQAGIRRLEAQLHGYRTQEGFGWIGVNLDYPNRLVMGAAGPKEAAGHATSQDGHLQVKENDEDWEVIRIMNAGLSEHVKTNWLEMICATSLEGNQSKPAIRPPTENGPALILADTLSNHHLGRMLREVEEWLGQRDQKETKPSQRKASGESQPDYMTDNAKCSIAGANFLRILDYLYRDPDQVMEADARITEYAQKMLGGVKAELLYADETNERMRQKRFIAELLRQGLWMMRRKHKDRETRKGGEGA</sequence>
<dbReference type="GO" id="GO:0051607">
    <property type="term" value="P:defense response to virus"/>
    <property type="evidence" value="ECO:0007669"/>
    <property type="project" value="UniProtKB-KW"/>
</dbReference>
<keyword evidence="5" id="KW-1185">Reference proteome</keyword>
<name>A0A927GSS4_9BACL</name>
<evidence type="ECO:0000256" key="1">
    <source>
        <dbReference type="ARBA" id="ARBA00023118"/>
    </source>
</evidence>
<feature type="compositionally biased region" description="Basic and acidic residues" evidence="2">
    <location>
        <begin position="465"/>
        <end position="475"/>
    </location>
</feature>
<feature type="region of interest" description="Disordered" evidence="2">
    <location>
        <begin position="465"/>
        <end position="489"/>
    </location>
</feature>
<evidence type="ECO:0000313" key="5">
    <source>
        <dbReference type="Proteomes" id="UP000621560"/>
    </source>
</evidence>
<keyword evidence="1" id="KW-0051">Antiviral defense</keyword>
<protein>
    <recommendedName>
        <fullName evidence="3">CRISPR type III-associated protein domain-containing protein</fullName>
    </recommendedName>
</protein>
<comment type="caution">
    <text evidence="4">The sequence shown here is derived from an EMBL/GenBank/DDBJ whole genome shotgun (WGS) entry which is preliminary data.</text>
</comment>
<dbReference type="Proteomes" id="UP000621560">
    <property type="component" value="Unassembled WGS sequence"/>
</dbReference>
<accession>A0A927GSS4</accession>
<evidence type="ECO:0000313" key="4">
    <source>
        <dbReference type="EMBL" id="MBD2847064.1"/>
    </source>
</evidence>